<evidence type="ECO:0000256" key="1">
    <source>
        <dbReference type="SAM" id="MobiDB-lite"/>
    </source>
</evidence>
<keyword evidence="2" id="KW-1133">Transmembrane helix</keyword>
<organism evidence="3 4">
    <name type="scientific">Actinomadura namibiensis</name>
    <dbReference type="NCBI Taxonomy" id="182080"/>
    <lineage>
        <taxon>Bacteria</taxon>
        <taxon>Bacillati</taxon>
        <taxon>Actinomycetota</taxon>
        <taxon>Actinomycetes</taxon>
        <taxon>Streptosporangiales</taxon>
        <taxon>Thermomonosporaceae</taxon>
        <taxon>Actinomadura</taxon>
    </lineage>
</organism>
<evidence type="ECO:0000313" key="4">
    <source>
        <dbReference type="Proteomes" id="UP000572680"/>
    </source>
</evidence>
<accession>A0A7W3QKF1</accession>
<proteinExistence type="predicted"/>
<sequence>MNDTIAPGPEPEAPAPDGRTLLQETPVRVTLTPPVPGRRPSDPDDAAPVFVDSSGRRRRLVRQAGVACGGLLALFLVAMGVSVATGADVPFTPWSSQQNEADGGKRRNPPLLKHHPGSVPTGDPRLPGAPPAPRGDGSGPSPAAPPSTRPSAPAPRSSARPSGRPSQRPTSVPTSAVPTVPGEPLPTPTRPGRGNGNGNGNGKNKWW</sequence>
<dbReference type="EMBL" id="JACJIA010000002">
    <property type="protein sequence ID" value="MBA8950337.1"/>
    <property type="molecule type" value="Genomic_DNA"/>
</dbReference>
<gene>
    <name evidence="3" type="ORF">HNR61_001950</name>
</gene>
<keyword evidence="2" id="KW-0472">Membrane</keyword>
<feature type="region of interest" description="Disordered" evidence="1">
    <location>
        <begin position="90"/>
        <end position="207"/>
    </location>
</feature>
<dbReference type="Proteomes" id="UP000572680">
    <property type="component" value="Unassembled WGS sequence"/>
</dbReference>
<comment type="caution">
    <text evidence="3">The sequence shown here is derived from an EMBL/GenBank/DDBJ whole genome shotgun (WGS) entry which is preliminary data.</text>
</comment>
<feature type="transmembrane region" description="Helical" evidence="2">
    <location>
        <begin position="64"/>
        <end position="87"/>
    </location>
</feature>
<protein>
    <submittedName>
        <fullName evidence="3">Uncharacterized protein</fullName>
    </submittedName>
</protein>
<name>A0A7W3QKF1_ACTNM</name>
<evidence type="ECO:0000313" key="3">
    <source>
        <dbReference type="EMBL" id="MBA8950337.1"/>
    </source>
</evidence>
<keyword evidence="4" id="KW-1185">Reference proteome</keyword>
<feature type="compositionally biased region" description="Basic residues" evidence="1">
    <location>
        <begin position="106"/>
        <end position="116"/>
    </location>
</feature>
<keyword evidence="2" id="KW-0812">Transmembrane</keyword>
<dbReference type="RefSeq" id="WP_182842770.1">
    <property type="nucleotide sequence ID" value="NZ_BAAALP010000002.1"/>
</dbReference>
<evidence type="ECO:0000256" key="2">
    <source>
        <dbReference type="SAM" id="Phobius"/>
    </source>
</evidence>
<dbReference type="AlphaFoldDB" id="A0A7W3QKF1"/>
<feature type="region of interest" description="Disordered" evidence="1">
    <location>
        <begin position="1"/>
        <end position="50"/>
    </location>
</feature>
<feature type="compositionally biased region" description="Low complexity" evidence="1">
    <location>
        <begin position="149"/>
        <end position="169"/>
    </location>
</feature>
<reference evidence="3 4" key="1">
    <citation type="submission" date="2020-08" db="EMBL/GenBank/DDBJ databases">
        <title>Genomic Encyclopedia of Type Strains, Phase IV (KMG-IV): sequencing the most valuable type-strain genomes for metagenomic binning, comparative biology and taxonomic classification.</title>
        <authorList>
            <person name="Goeker M."/>
        </authorList>
    </citation>
    <scope>NUCLEOTIDE SEQUENCE [LARGE SCALE GENOMIC DNA]</scope>
    <source>
        <strain evidence="3 4">DSM 44197</strain>
    </source>
</reference>